<name>C4GG20_9NEIS</name>
<dbReference type="HOGENOM" id="CLU_3291000_0_0_4"/>
<evidence type="ECO:0000313" key="1">
    <source>
        <dbReference type="EMBL" id="EEP69175.1"/>
    </source>
</evidence>
<gene>
    <name evidence="1" type="ORF">GCWU000324_01087</name>
</gene>
<dbReference type="Proteomes" id="UP000003009">
    <property type="component" value="Unassembled WGS sequence"/>
</dbReference>
<comment type="caution">
    <text evidence="1">The sequence shown here is derived from an EMBL/GenBank/DDBJ whole genome shotgun (WGS) entry which is preliminary data.</text>
</comment>
<protein>
    <submittedName>
        <fullName evidence="1">Uncharacterized protein</fullName>
    </submittedName>
</protein>
<proteinExistence type="predicted"/>
<accession>C4GG20</accession>
<evidence type="ECO:0000313" key="2">
    <source>
        <dbReference type="Proteomes" id="UP000003009"/>
    </source>
</evidence>
<organism evidence="1 2">
    <name type="scientific">Kingella oralis ATCC 51147</name>
    <dbReference type="NCBI Taxonomy" id="629741"/>
    <lineage>
        <taxon>Bacteria</taxon>
        <taxon>Pseudomonadati</taxon>
        <taxon>Pseudomonadota</taxon>
        <taxon>Betaproteobacteria</taxon>
        <taxon>Neisseriales</taxon>
        <taxon>Neisseriaceae</taxon>
        <taxon>Kingella</taxon>
    </lineage>
</organism>
<dbReference type="AlphaFoldDB" id="C4GG20"/>
<sequence length="40" mass="4398">MVRELLGRGDLGFQAAFGGKLRQPENLKWRGDGLLLNGTI</sequence>
<dbReference type="EMBL" id="ACJW02000002">
    <property type="protein sequence ID" value="EEP69175.1"/>
    <property type="molecule type" value="Genomic_DNA"/>
</dbReference>
<reference evidence="1" key="1">
    <citation type="submission" date="2009-04" db="EMBL/GenBank/DDBJ databases">
        <authorList>
            <person name="Weinstock G."/>
            <person name="Sodergren E."/>
            <person name="Clifton S."/>
            <person name="Fulton L."/>
            <person name="Fulton B."/>
            <person name="Courtney L."/>
            <person name="Fronick C."/>
            <person name="Harrison M."/>
            <person name="Strong C."/>
            <person name="Farmer C."/>
            <person name="Delahaunty K."/>
            <person name="Markovic C."/>
            <person name="Hall O."/>
            <person name="Minx P."/>
            <person name="Tomlinson C."/>
            <person name="Mitreva M."/>
            <person name="Nelson J."/>
            <person name="Hou S."/>
            <person name="Wollam A."/>
            <person name="Pepin K.H."/>
            <person name="Johnson M."/>
            <person name="Bhonagiri V."/>
            <person name="Nash W.E."/>
            <person name="Warren W."/>
            <person name="Chinwalla A."/>
            <person name="Mardis E.R."/>
            <person name="Wilson R.K."/>
        </authorList>
    </citation>
    <scope>NUCLEOTIDE SEQUENCE [LARGE SCALE GENOMIC DNA]</scope>
    <source>
        <strain evidence="1">ATCC 51147</strain>
    </source>
</reference>
<keyword evidence="2" id="KW-1185">Reference proteome</keyword>
<dbReference type="RefSeq" id="WP_003795065.1">
    <property type="nucleotide sequence ID" value="NZ_GG665871.1"/>
</dbReference>